<reference evidence="5" key="1">
    <citation type="submission" date="2021-01" db="EMBL/GenBank/DDBJ databases">
        <title>Whole genome shotgun sequence of Actinoplanes tereljensis NBRC 105297.</title>
        <authorList>
            <person name="Komaki H."/>
            <person name="Tamura T."/>
        </authorList>
    </citation>
    <scope>NUCLEOTIDE SEQUENCE</scope>
    <source>
        <strain evidence="5">NBRC 105297</strain>
    </source>
</reference>
<feature type="domain" description="HTH arsR-type" evidence="4">
    <location>
        <begin position="1"/>
        <end position="95"/>
    </location>
</feature>
<dbReference type="InterPro" id="IPR011991">
    <property type="entry name" value="ArsR-like_HTH"/>
</dbReference>
<dbReference type="Gene3D" id="1.10.10.10">
    <property type="entry name" value="Winged helix-like DNA-binding domain superfamily/Winged helix DNA-binding domain"/>
    <property type="match status" value="1"/>
</dbReference>
<sequence length="105" mass="11932">MNEAALERAVIALRGMAYEHRLHILLLLREGEQTPTSLAHAVPAEATAIAHHLRSLRDARLIVRRRHGRQMFYSLHSEAIGRFVTEIYRHAEEAGARRAPASDQF</sequence>
<evidence type="ECO:0000313" key="6">
    <source>
        <dbReference type="Proteomes" id="UP000623608"/>
    </source>
</evidence>
<evidence type="ECO:0000259" key="4">
    <source>
        <dbReference type="PROSITE" id="PS50987"/>
    </source>
</evidence>
<dbReference type="NCBIfam" id="NF033788">
    <property type="entry name" value="HTH_metalloreg"/>
    <property type="match status" value="1"/>
</dbReference>
<dbReference type="InterPro" id="IPR036390">
    <property type="entry name" value="WH_DNA-bd_sf"/>
</dbReference>
<dbReference type="InterPro" id="IPR051011">
    <property type="entry name" value="Metal_resp_trans_reg"/>
</dbReference>
<protein>
    <recommendedName>
        <fullName evidence="4">HTH arsR-type domain-containing protein</fullName>
    </recommendedName>
</protein>
<comment type="caution">
    <text evidence="5">The sequence shown here is derived from an EMBL/GenBank/DDBJ whole genome shotgun (WGS) entry which is preliminary data.</text>
</comment>
<dbReference type="InterPro" id="IPR036388">
    <property type="entry name" value="WH-like_DNA-bd_sf"/>
</dbReference>
<dbReference type="GO" id="GO:0003677">
    <property type="term" value="F:DNA binding"/>
    <property type="evidence" value="ECO:0007669"/>
    <property type="project" value="UniProtKB-KW"/>
</dbReference>
<keyword evidence="1" id="KW-0805">Transcription regulation</keyword>
<evidence type="ECO:0000313" key="5">
    <source>
        <dbReference type="EMBL" id="GIF23541.1"/>
    </source>
</evidence>
<dbReference type="PROSITE" id="PS50987">
    <property type="entry name" value="HTH_ARSR_2"/>
    <property type="match status" value="1"/>
</dbReference>
<dbReference type="Proteomes" id="UP000623608">
    <property type="component" value="Unassembled WGS sequence"/>
</dbReference>
<dbReference type="Pfam" id="PF01022">
    <property type="entry name" value="HTH_5"/>
    <property type="match status" value="1"/>
</dbReference>
<dbReference type="PANTHER" id="PTHR43132:SF6">
    <property type="entry name" value="HTH-TYPE TRANSCRIPTIONAL REPRESSOR CZRA"/>
    <property type="match status" value="1"/>
</dbReference>
<gene>
    <name evidence="5" type="ORF">Ate02nite_62710</name>
</gene>
<keyword evidence="2" id="KW-0238">DNA-binding</keyword>
<dbReference type="RefSeq" id="WP_203811433.1">
    <property type="nucleotide sequence ID" value="NZ_BOMY01000041.1"/>
</dbReference>
<evidence type="ECO:0000256" key="2">
    <source>
        <dbReference type="ARBA" id="ARBA00023125"/>
    </source>
</evidence>
<dbReference type="PANTHER" id="PTHR43132">
    <property type="entry name" value="ARSENICAL RESISTANCE OPERON REPRESSOR ARSR-RELATED"/>
    <property type="match status" value="1"/>
</dbReference>
<dbReference type="PRINTS" id="PR00778">
    <property type="entry name" value="HTHARSR"/>
</dbReference>
<dbReference type="EMBL" id="BOMY01000041">
    <property type="protein sequence ID" value="GIF23541.1"/>
    <property type="molecule type" value="Genomic_DNA"/>
</dbReference>
<evidence type="ECO:0000256" key="3">
    <source>
        <dbReference type="ARBA" id="ARBA00023163"/>
    </source>
</evidence>
<dbReference type="CDD" id="cd00090">
    <property type="entry name" value="HTH_ARSR"/>
    <property type="match status" value="1"/>
</dbReference>
<name>A0A919TV47_9ACTN</name>
<proteinExistence type="predicted"/>
<keyword evidence="6" id="KW-1185">Reference proteome</keyword>
<dbReference type="GO" id="GO:0003700">
    <property type="term" value="F:DNA-binding transcription factor activity"/>
    <property type="evidence" value="ECO:0007669"/>
    <property type="project" value="InterPro"/>
</dbReference>
<dbReference type="AlphaFoldDB" id="A0A919TV47"/>
<organism evidence="5 6">
    <name type="scientific">Paractinoplanes tereljensis</name>
    <dbReference type="NCBI Taxonomy" id="571912"/>
    <lineage>
        <taxon>Bacteria</taxon>
        <taxon>Bacillati</taxon>
        <taxon>Actinomycetota</taxon>
        <taxon>Actinomycetes</taxon>
        <taxon>Micromonosporales</taxon>
        <taxon>Micromonosporaceae</taxon>
        <taxon>Paractinoplanes</taxon>
    </lineage>
</organism>
<dbReference type="SMART" id="SM00418">
    <property type="entry name" value="HTH_ARSR"/>
    <property type="match status" value="1"/>
</dbReference>
<keyword evidence="3" id="KW-0804">Transcription</keyword>
<accession>A0A919TV47</accession>
<dbReference type="InterPro" id="IPR001845">
    <property type="entry name" value="HTH_ArsR_DNA-bd_dom"/>
</dbReference>
<dbReference type="SUPFAM" id="SSF46785">
    <property type="entry name" value="Winged helix' DNA-binding domain"/>
    <property type="match status" value="1"/>
</dbReference>
<evidence type="ECO:0000256" key="1">
    <source>
        <dbReference type="ARBA" id="ARBA00023015"/>
    </source>
</evidence>